<evidence type="ECO:0000313" key="2">
    <source>
        <dbReference type="EMBL" id="OTW49461.1"/>
    </source>
</evidence>
<dbReference type="EMBL" id="NFCF01000071">
    <property type="protein sequence ID" value="OTW49461.1"/>
    <property type="molecule type" value="Genomic_DNA"/>
</dbReference>
<comment type="caution">
    <text evidence="2">The sequence shown here is derived from an EMBL/GenBank/DDBJ whole genome shotgun (WGS) entry which is preliminary data.</text>
</comment>
<protein>
    <submittedName>
        <fullName evidence="2">Uncharacterized protein</fullName>
    </submittedName>
</protein>
<reference evidence="2 3" key="1">
    <citation type="submission" date="2016-10" db="EMBL/GenBank/DDBJ databases">
        <title>Comparative genomics of Bacillus thuringiensis reveals a path to pathogens against multiple invertebrate hosts.</title>
        <authorList>
            <person name="Zheng J."/>
            <person name="Gao Q."/>
            <person name="Liu H."/>
            <person name="Peng D."/>
            <person name="Ruan L."/>
            <person name="Sun M."/>
        </authorList>
    </citation>
    <scope>NUCLEOTIDE SEQUENCE [LARGE SCALE GENOMIC DNA]</scope>
    <source>
        <strain evidence="2">BGSC 4AC1</strain>
    </source>
</reference>
<gene>
    <name evidence="2" type="ORF">BK699_11500</name>
</gene>
<feature type="region of interest" description="Disordered" evidence="1">
    <location>
        <begin position="50"/>
        <end position="71"/>
    </location>
</feature>
<sequence length="71" mass="8304">MGVRVREIYIGDFSNISAQLELYRRFSQYIGATRIISAIFRLYRFTDKKRQKEEAVPTQPLPSILEAPPEQ</sequence>
<dbReference type="Proteomes" id="UP000195152">
    <property type="component" value="Unassembled WGS sequence"/>
</dbReference>
<evidence type="ECO:0000256" key="1">
    <source>
        <dbReference type="SAM" id="MobiDB-lite"/>
    </source>
</evidence>
<accession>A0A242W9V2</accession>
<dbReference type="AlphaFoldDB" id="A0A242W9V2"/>
<proteinExistence type="predicted"/>
<evidence type="ECO:0000313" key="3">
    <source>
        <dbReference type="Proteomes" id="UP000195152"/>
    </source>
</evidence>
<name>A0A242W9V2_BACTU</name>
<organism evidence="2 3">
    <name type="scientific">Bacillus thuringiensis serovar mexicanensis</name>
    <dbReference type="NCBI Taxonomy" id="180868"/>
    <lineage>
        <taxon>Bacteria</taxon>
        <taxon>Bacillati</taxon>
        <taxon>Bacillota</taxon>
        <taxon>Bacilli</taxon>
        <taxon>Bacillales</taxon>
        <taxon>Bacillaceae</taxon>
        <taxon>Bacillus</taxon>
        <taxon>Bacillus cereus group</taxon>
    </lineage>
</organism>